<dbReference type="EMBL" id="MLIQ01000042">
    <property type="protein sequence ID" value="OHU47328.1"/>
    <property type="molecule type" value="Genomic_DNA"/>
</dbReference>
<dbReference type="AlphaFoldDB" id="A0A1S1LD32"/>
<comment type="caution">
    <text evidence="1">The sequence shown here is derived from an EMBL/GenBank/DDBJ whole genome shotgun (WGS) entry which is preliminary data.</text>
</comment>
<dbReference type="Proteomes" id="UP000180043">
    <property type="component" value="Unassembled WGS sequence"/>
</dbReference>
<reference evidence="1 2" key="1">
    <citation type="submission" date="2016-10" db="EMBL/GenBank/DDBJ databases">
        <title>Evaluation of Human, Veterinary and Environmental Mycobacterium chelonae Isolates by Core Genome Phylogenomic Analysis, Targeted Gene Comparison, and Anti-microbial Susceptibility Patterns: A Tale of Mistaken Identities.</title>
        <authorList>
            <person name="Fogelson S.B."/>
            <person name="Camus A.C."/>
            <person name="Lorenz W."/>
            <person name="Vasireddy R."/>
            <person name="Vasireddy S."/>
            <person name="Smith T."/>
            <person name="Brown-Elliott B.A."/>
            <person name="Wallace R.J.Jr."/>
            <person name="Hasan N.A."/>
            <person name="Reischl U."/>
            <person name="Sanchez S."/>
        </authorList>
    </citation>
    <scope>NUCLEOTIDE SEQUENCE [LARGE SCALE GENOMIC DNA]</scope>
    <source>
        <strain evidence="1 2">15515</strain>
    </source>
</reference>
<sequence length="84" mass="9770">MDDSMPMVVSRVTHELVVNDMPSFPVPRRTLFGRYDYGQIPKVVVDLVIDKLEDLIASMEHPPRKLKNDLLVLRVSRHYDPRVL</sequence>
<proteinExistence type="predicted"/>
<organism evidence="1 2">
    <name type="scientific">Mycobacteroides chelonae</name>
    <name type="common">Mycobacterium chelonae</name>
    <dbReference type="NCBI Taxonomy" id="1774"/>
    <lineage>
        <taxon>Bacteria</taxon>
        <taxon>Bacillati</taxon>
        <taxon>Actinomycetota</taxon>
        <taxon>Actinomycetes</taxon>
        <taxon>Mycobacteriales</taxon>
        <taxon>Mycobacteriaceae</taxon>
        <taxon>Mycobacteroides</taxon>
    </lineage>
</organism>
<protein>
    <submittedName>
        <fullName evidence="1">Uncharacterized protein</fullName>
    </submittedName>
</protein>
<evidence type="ECO:0000313" key="1">
    <source>
        <dbReference type="EMBL" id="OHU47328.1"/>
    </source>
</evidence>
<name>A0A1S1LD32_MYCCH</name>
<dbReference type="RefSeq" id="WP_070947947.1">
    <property type="nucleotide sequence ID" value="NZ_MLIQ01000042.1"/>
</dbReference>
<evidence type="ECO:0000313" key="2">
    <source>
        <dbReference type="Proteomes" id="UP000180043"/>
    </source>
</evidence>
<gene>
    <name evidence="1" type="ORF">BKG82_27130</name>
</gene>
<accession>A0A1S1LD32</accession>